<evidence type="ECO:0000313" key="4">
    <source>
        <dbReference type="Proteomes" id="UP000287470"/>
    </source>
</evidence>
<dbReference type="RefSeq" id="WP_125967560.1">
    <property type="nucleotide sequence ID" value="NZ_QXGK01000002.1"/>
</dbReference>
<dbReference type="NCBIfam" id="NF005549">
    <property type="entry name" value="PRK07208.1-5"/>
    <property type="match status" value="1"/>
</dbReference>
<feature type="domain" description="Amine oxidase" evidence="2">
    <location>
        <begin position="15"/>
        <end position="367"/>
    </location>
</feature>
<name>A0A430FW77_9BIFI</name>
<sequence>MTRKQSVVIIGGGPAGLTAAWEFVKDGGAENYDVTVLEATREFGGISRTVKHNGNRMDIGGHRFFSKDTRIMDWWKDVLPLQGAPSYDDRKLGREHDMEPGGPDPEVTDEVMLKRHRVSRIFYGGRFFDYPISLKPATFKAMGFTMTMQAGFSYLASMFHKLPEDNLENFYINRFGRKLYSMFFEGYTEKLWGRHPSQISADWGAQRVKGLSVLGVLKNAFAKLSPKKRSNSEVETSLIEEFWYPKYGPGQLWETVEKRCEAAGATVLTDANVVEVRQQDGRISAVVYENAAGERTELTADQFISTMPIKDLVNAMDEAGAPTDDTVAAKPAAHVVPADMSRIANGLPYRDFVTVGLLVKRLRLKNTTTIPTLGNPPIVPDCWIYVQDPGFTVGRIQVFNNWSPYLVQNVDDTVWIGLEYFCDEGDSFWNMTEDECVKFAINEMVRMKVISSPADVLDTHREKVKKAYPAYFDTYDQMDELVEYLDSFGNLYCVGRNGQHHYNNMDHSMATAIEAVSNIKTGKTSKKNVWSVNTEKSYHEEK</sequence>
<dbReference type="InterPro" id="IPR002937">
    <property type="entry name" value="Amino_oxidase"/>
</dbReference>
<keyword evidence="4" id="KW-1185">Reference proteome</keyword>
<gene>
    <name evidence="3" type="ORF">D2E24_0282</name>
</gene>
<evidence type="ECO:0000313" key="3">
    <source>
        <dbReference type="EMBL" id="RSX58403.1"/>
    </source>
</evidence>
<evidence type="ECO:0000256" key="1">
    <source>
        <dbReference type="SAM" id="MobiDB-lite"/>
    </source>
</evidence>
<protein>
    <submittedName>
        <fullName evidence="3">Flavin containing amine oxidoreductase</fullName>
    </submittedName>
</protein>
<comment type="caution">
    <text evidence="3">The sequence shown here is derived from an EMBL/GenBank/DDBJ whole genome shotgun (WGS) entry which is preliminary data.</text>
</comment>
<dbReference type="GO" id="GO:0050660">
    <property type="term" value="F:flavin adenine dinucleotide binding"/>
    <property type="evidence" value="ECO:0007669"/>
    <property type="project" value="TreeGrafter"/>
</dbReference>
<dbReference type="AlphaFoldDB" id="A0A430FW77"/>
<organism evidence="3 4">
    <name type="scientific">Bifidobacterium samirii</name>
    <dbReference type="NCBI Taxonomy" id="2306974"/>
    <lineage>
        <taxon>Bacteria</taxon>
        <taxon>Bacillati</taxon>
        <taxon>Actinomycetota</taxon>
        <taxon>Actinomycetes</taxon>
        <taxon>Bifidobacteriales</taxon>
        <taxon>Bifidobacteriaceae</taxon>
        <taxon>Bifidobacterium</taxon>
    </lineage>
</organism>
<feature type="compositionally biased region" description="Basic and acidic residues" evidence="1">
    <location>
        <begin position="87"/>
        <end position="99"/>
    </location>
</feature>
<dbReference type="NCBIfam" id="NF005546">
    <property type="entry name" value="PRK07208.1-2"/>
    <property type="match status" value="1"/>
</dbReference>
<accession>A0A430FW77</accession>
<dbReference type="GO" id="GO:0016491">
    <property type="term" value="F:oxidoreductase activity"/>
    <property type="evidence" value="ECO:0007669"/>
    <property type="project" value="InterPro"/>
</dbReference>
<dbReference type="PANTHER" id="PTHR21197">
    <property type="entry name" value="UDP-GALACTOPYRANOSE MUTASE"/>
    <property type="match status" value="1"/>
</dbReference>
<feature type="region of interest" description="Disordered" evidence="1">
    <location>
        <begin position="86"/>
        <end position="108"/>
    </location>
</feature>
<dbReference type="PANTHER" id="PTHR21197:SF0">
    <property type="entry name" value="UDP-GALACTOPYRANOSE MUTASE"/>
    <property type="match status" value="1"/>
</dbReference>
<evidence type="ECO:0000259" key="2">
    <source>
        <dbReference type="Pfam" id="PF01593"/>
    </source>
</evidence>
<dbReference type="InterPro" id="IPR036188">
    <property type="entry name" value="FAD/NAD-bd_sf"/>
</dbReference>
<dbReference type="GO" id="GO:0005829">
    <property type="term" value="C:cytosol"/>
    <property type="evidence" value="ECO:0007669"/>
    <property type="project" value="TreeGrafter"/>
</dbReference>
<dbReference type="Pfam" id="PF01593">
    <property type="entry name" value="Amino_oxidase"/>
    <property type="match status" value="1"/>
</dbReference>
<dbReference type="Proteomes" id="UP000287470">
    <property type="component" value="Unassembled WGS sequence"/>
</dbReference>
<reference evidence="3 4" key="1">
    <citation type="submission" date="2018-09" db="EMBL/GenBank/DDBJ databases">
        <title>Characterization of the phylogenetic diversity of five novel species belonging to the genus Bifidobacterium.</title>
        <authorList>
            <person name="Lugli G.A."/>
            <person name="Duranti S."/>
            <person name="Milani C."/>
        </authorList>
    </citation>
    <scope>NUCLEOTIDE SEQUENCE [LARGE SCALE GENOMIC DNA]</scope>
    <source>
        <strain evidence="3 4">2033B</strain>
    </source>
</reference>
<dbReference type="SUPFAM" id="SSF51971">
    <property type="entry name" value="Nucleotide-binding domain"/>
    <property type="match status" value="1"/>
</dbReference>
<proteinExistence type="predicted"/>
<dbReference type="GO" id="GO:0008767">
    <property type="term" value="F:UDP-galactopyranose mutase activity"/>
    <property type="evidence" value="ECO:0007669"/>
    <property type="project" value="TreeGrafter"/>
</dbReference>
<dbReference type="Gene3D" id="3.50.50.60">
    <property type="entry name" value="FAD/NAD(P)-binding domain"/>
    <property type="match status" value="1"/>
</dbReference>
<dbReference type="OrthoDB" id="337830at2"/>
<dbReference type="EMBL" id="QXGK01000002">
    <property type="protein sequence ID" value="RSX58403.1"/>
    <property type="molecule type" value="Genomic_DNA"/>
</dbReference>